<name>A0A1L5FA24_CLOKL</name>
<reference evidence="2 3" key="1">
    <citation type="submission" date="2016-12" db="EMBL/GenBank/DDBJ databases">
        <title>Complete genome sequence of Clostridium kluyveri JZZ isolated from the pit mud of a Chinese flavor liquor-making factory.</title>
        <authorList>
            <person name="Wang Y."/>
        </authorList>
    </citation>
    <scope>NUCLEOTIDE SEQUENCE [LARGE SCALE GENOMIC DNA]</scope>
    <source>
        <strain evidence="2 3">JZZ</strain>
    </source>
</reference>
<accession>A0A1L5FA24</accession>
<organism evidence="2 3">
    <name type="scientific">Clostridium kluyveri</name>
    <dbReference type="NCBI Taxonomy" id="1534"/>
    <lineage>
        <taxon>Bacteria</taxon>
        <taxon>Bacillati</taxon>
        <taxon>Bacillota</taxon>
        <taxon>Clostridia</taxon>
        <taxon>Eubacteriales</taxon>
        <taxon>Clostridiaceae</taxon>
        <taxon>Clostridium</taxon>
    </lineage>
</organism>
<evidence type="ECO:0000313" key="3">
    <source>
        <dbReference type="Proteomes" id="UP000184604"/>
    </source>
</evidence>
<dbReference type="EMBL" id="CP018335">
    <property type="protein sequence ID" value="APM39865.1"/>
    <property type="molecule type" value="Genomic_DNA"/>
</dbReference>
<dbReference type="GO" id="GO:0016747">
    <property type="term" value="F:acyltransferase activity, transferring groups other than amino-acyl groups"/>
    <property type="evidence" value="ECO:0007669"/>
    <property type="project" value="InterPro"/>
</dbReference>
<sequence length="205" mass="24050">MIRINENQIESIAILLTKCFINDPLIIMQTKGIDDREKFLKKLFMSQVPIFQKTIEVFSLDSKLNSVIIGYEKKNYKSFRTLILNLMASPRVFRVLGKKDFKIYSSNVKNALKVINLKWQKEFIKSNYYYIKAIAIANEERGKGVFRKLITPTLNYCNENTIPTILESNDPNNIPIYEHFGFKLVKTIAENEIDLRQYCFIKYPD</sequence>
<dbReference type="PANTHER" id="PTHR42791">
    <property type="entry name" value="GNAT FAMILY ACETYLTRANSFERASE"/>
    <property type="match status" value="1"/>
</dbReference>
<protein>
    <submittedName>
        <fullName evidence="2">GNAT family N-acetyltransferase</fullName>
    </submittedName>
</protein>
<keyword evidence="2" id="KW-0808">Transferase</keyword>
<dbReference type="AlphaFoldDB" id="A0A1L5FA24"/>
<dbReference type="OrthoDB" id="2194050at2"/>
<dbReference type="Gene3D" id="3.40.630.30">
    <property type="match status" value="1"/>
</dbReference>
<dbReference type="InterPro" id="IPR000182">
    <property type="entry name" value="GNAT_dom"/>
</dbReference>
<dbReference type="PANTHER" id="PTHR42791:SF1">
    <property type="entry name" value="N-ACETYLTRANSFERASE DOMAIN-CONTAINING PROTEIN"/>
    <property type="match status" value="1"/>
</dbReference>
<dbReference type="Proteomes" id="UP000184604">
    <property type="component" value="Chromosome"/>
</dbReference>
<dbReference type="InterPro" id="IPR052523">
    <property type="entry name" value="Trichothecene_AcTrans"/>
</dbReference>
<dbReference type="InterPro" id="IPR016181">
    <property type="entry name" value="Acyl_CoA_acyltransferase"/>
</dbReference>
<dbReference type="Pfam" id="PF00583">
    <property type="entry name" value="Acetyltransf_1"/>
    <property type="match status" value="1"/>
</dbReference>
<evidence type="ECO:0000313" key="2">
    <source>
        <dbReference type="EMBL" id="APM39865.1"/>
    </source>
</evidence>
<proteinExistence type="predicted"/>
<gene>
    <name evidence="2" type="ORF">BS101_14555</name>
</gene>
<dbReference type="SUPFAM" id="SSF55729">
    <property type="entry name" value="Acyl-CoA N-acyltransferases (Nat)"/>
    <property type="match status" value="1"/>
</dbReference>
<evidence type="ECO:0000259" key="1">
    <source>
        <dbReference type="Pfam" id="PF00583"/>
    </source>
</evidence>
<dbReference type="RefSeq" id="WP_073539480.1">
    <property type="nucleotide sequence ID" value="NZ_CP018335.1"/>
</dbReference>
<feature type="domain" description="N-acetyltransferase" evidence="1">
    <location>
        <begin position="120"/>
        <end position="182"/>
    </location>
</feature>